<dbReference type="Proteomes" id="UP001055025">
    <property type="component" value="Unassembled WGS sequence"/>
</dbReference>
<evidence type="ECO:0000313" key="2">
    <source>
        <dbReference type="EMBL" id="GJM55943.1"/>
    </source>
</evidence>
<proteinExistence type="predicted"/>
<keyword evidence="1" id="KW-1133">Transmembrane helix</keyword>
<feature type="transmembrane region" description="Helical" evidence="1">
    <location>
        <begin position="37"/>
        <end position="59"/>
    </location>
</feature>
<accession>A0AAV5B4L2</accession>
<reference evidence="2" key="1">
    <citation type="journal article" date="2022" name="Int. J. Syst. Evol. Microbiol.">
        <title>Granulimonas faecalis gen. nov., sp. nov., and Leptogranulimonas caecicola gen. nov., sp. nov., novel lactate-producing Atopobiaceae bacteria isolated from mouse intestines, and an emended description of the family Atopobiaceae.</title>
        <authorList>
            <person name="Morinaga K."/>
            <person name="Kusada H."/>
            <person name="Sakamoto S."/>
            <person name="Murakami T."/>
            <person name="Toyoda A."/>
            <person name="Mori H."/>
            <person name="Meng X.Y."/>
            <person name="Takashino M."/>
            <person name="Murotomi K."/>
            <person name="Tamaki H."/>
        </authorList>
    </citation>
    <scope>NUCLEOTIDE SEQUENCE</scope>
    <source>
        <strain evidence="2">OPF53</strain>
    </source>
</reference>
<protein>
    <submittedName>
        <fullName evidence="2">Uncharacterized protein</fullName>
    </submittedName>
</protein>
<dbReference type="EMBL" id="BQKC01000001">
    <property type="protein sequence ID" value="GJM55943.1"/>
    <property type="molecule type" value="Genomic_DNA"/>
</dbReference>
<evidence type="ECO:0000256" key="1">
    <source>
        <dbReference type="SAM" id="Phobius"/>
    </source>
</evidence>
<dbReference type="AlphaFoldDB" id="A0AAV5B4L2"/>
<comment type="caution">
    <text evidence="2">The sequence shown here is derived from an EMBL/GenBank/DDBJ whole genome shotgun (WGS) entry which is preliminary data.</text>
</comment>
<keyword evidence="1" id="KW-0812">Transmembrane</keyword>
<keyword evidence="1" id="KW-0472">Membrane</keyword>
<dbReference type="RefSeq" id="WP_135979027.1">
    <property type="nucleotide sequence ID" value="NZ_BQKC01000001.1"/>
</dbReference>
<gene>
    <name evidence="2" type="ORF">ATOP_15980</name>
</gene>
<keyword evidence="3" id="KW-1185">Reference proteome</keyword>
<evidence type="ECO:0000313" key="3">
    <source>
        <dbReference type="Proteomes" id="UP001055025"/>
    </source>
</evidence>
<sequence length="63" mass="7241">MPPRFTGDNATGCGFGCLAVIIILFFVNLFFRGVFIIVRWLLPVAVVLGVCYAAWYYFFRNRQ</sequence>
<feature type="transmembrane region" description="Helical" evidence="1">
    <location>
        <begin position="12"/>
        <end position="31"/>
    </location>
</feature>
<name>A0AAV5B4L2_9ACTN</name>
<organism evidence="2 3">
    <name type="scientific">Granulimonas faecalis</name>
    <dbReference type="NCBI Taxonomy" id="2894155"/>
    <lineage>
        <taxon>Bacteria</taxon>
        <taxon>Bacillati</taxon>
        <taxon>Actinomycetota</taxon>
        <taxon>Coriobacteriia</taxon>
        <taxon>Coriobacteriales</taxon>
        <taxon>Kribbibacteriaceae</taxon>
        <taxon>Granulimonas</taxon>
    </lineage>
</organism>